<organism evidence="2 3">
    <name type="scientific">Acrobeloides nanus</name>
    <dbReference type="NCBI Taxonomy" id="290746"/>
    <lineage>
        <taxon>Eukaryota</taxon>
        <taxon>Metazoa</taxon>
        <taxon>Ecdysozoa</taxon>
        <taxon>Nematoda</taxon>
        <taxon>Chromadorea</taxon>
        <taxon>Rhabditida</taxon>
        <taxon>Tylenchina</taxon>
        <taxon>Cephalobomorpha</taxon>
        <taxon>Cephaloboidea</taxon>
        <taxon>Cephalobidae</taxon>
        <taxon>Acrobeloides</taxon>
    </lineage>
</organism>
<sequence>MSVITVIYHQELLINSSMVYEHICTNGVHKFLANNNTYSKCVCDPQSILETFDQIGFNNGVAMSLFSLLGFILMCATIVFLVLERSLHTAFGINCLLLSVFDAILMAAKTRNYHADTKLYKFIGICCFVDAFYYDVNTEYD</sequence>
<evidence type="ECO:0000313" key="2">
    <source>
        <dbReference type="Proteomes" id="UP000887540"/>
    </source>
</evidence>
<feature type="transmembrane region" description="Helical" evidence="1">
    <location>
        <begin position="89"/>
        <end position="107"/>
    </location>
</feature>
<keyword evidence="1" id="KW-1133">Transmembrane helix</keyword>
<accession>A0A914EAX7</accession>
<feature type="transmembrane region" description="Helical" evidence="1">
    <location>
        <begin position="61"/>
        <end position="83"/>
    </location>
</feature>
<dbReference type="WBParaSite" id="ACRNAN_scaffold6537.g20062.t1">
    <property type="protein sequence ID" value="ACRNAN_scaffold6537.g20062.t1"/>
    <property type="gene ID" value="ACRNAN_scaffold6537.g20062"/>
</dbReference>
<reference evidence="3" key="1">
    <citation type="submission" date="2022-11" db="UniProtKB">
        <authorList>
            <consortium name="WormBaseParasite"/>
        </authorList>
    </citation>
    <scope>IDENTIFICATION</scope>
</reference>
<proteinExistence type="predicted"/>
<name>A0A914EAX7_9BILA</name>
<keyword evidence="1" id="KW-0812">Transmembrane</keyword>
<dbReference type="Proteomes" id="UP000887540">
    <property type="component" value="Unplaced"/>
</dbReference>
<dbReference type="AlphaFoldDB" id="A0A914EAX7"/>
<keyword evidence="1" id="KW-0472">Membrane</keyword>
<evidence type="ECO:0000256" key="1">
    <source>
        <dbReference type="SAM" id="Phobius"/>
    </source>
</evidence>
<evidence type="ECO:0000313" key="3">
    <source>
        <dbReference type="WBParaSite" id="ACRNAN_scaffold6537.g20062.t1"/>
    </source>
</evidence>
<protein>
    <submittedName>
        <fullName evidence="3">G-protein coupled receptors family 2 profile 2 domain-containing protein</fullName>
    </submittedName>
</protein>
<keyword evidence="2" id="KW-1185">Reference proteome</keyword>